<gene>
    <name evidence="5" type="ORF">BLNAU_2157</name>
</gene>
<keyword evidence="1" id="KW-0547">Nucleotide-binding</keyword>
<dbReference type="Gene3D" id="1.10.510.10">
    <property type="entry name" value="Transferase(Phosphotransferase) domain 1"/>
    <property type="match status" value="1"/>
</dbReference>
<dbReference type="SMART" id="SM00220">
    <property type="entry name" value="S_TKc"/>
    <property type="match status" value="1"/>
</dbReference>
<keyword evidence="3" id="KW-0067">ATP-binding</keyword>
<reference evidence="5 6" key="1">
    <citation type="journal article" date="2022" name="bioRxiv">
        <title>Genomics of Preaxostyla Flagellates Illuminates Evolutionary Transitions and the Path Towards Mitochondrial Loss.</title>
        <authorList>
            <person name="Novak L.V.F."/>
            <person name="Treitli S.C."/>
            <person name="Pyrih J."/>
            <person name="Halakuc P."/>
            <person name="Pipaliya S.V."/>
            <person name="Vacek V."/>
            <person name="Brzon O."/>
            <person name="Soukal P."/>
            <person name="Eme L."/>
            <person name="Dacks J.B."/>
            <person name="Karnkowska A."/>
            <person name="Elias M."/>
            <person name="Hampl V."/>
        </authorList>
    </citation>
    <scope>NUCLEOTIDE SEQUENCE [LARGE SCALE GENOMIC DNA]</scope>
    <source>
        <strain evidence="5">NAU3</strain>
        <tissue evidence="5">Gut</tissue>
    </source>
</reference>
<evidence type="ECO:0000256" key="2">
    <source>
        <dbReference type="ARBA" id="ARBA00022786"/>
    </source>
</evidence>
<name>A0ABQ9YG57_9EUKA</name>
<keyword evidence="2" id="KW-0833">Ubl conjugation pathway</keyword>
<dbReference type="SUPFAM" id="SSF56204">
    <property type="entry name" value="Hect, E3 ligase catalytic domain"/>
    <property type="match status" value="1"/>
</dbReference>
<protein>
    <recommendedName>
        <fullName evidence="4">Protein kinase domain-containing protein</fullName>
    </recommendedName>
</protein>
<evidence type="ECO:0000313" key="6">
    <source>
        <dbReference type="Proteomes" id="UP001281761"/>
    </source>
</evidence>
<comment type="caution">
    <text evidence="5">The sequence shown here is derived from an EMBL/GenBank/DDBJ whole genome shotgun (WGS) entry which is preliminary data.</text>
</comment>
<organism evidence="5 6">
    <name type="scientific">Blattamonas nauphoetae</name>
    <dbReference type="NCBI Taxonomy" id="2049346"/>
    <lineage>
        <taxon>Eukaryota</taxon>
        <taxon>Metamonada</taxon>
        <taxon>Preaxostyla</taxon>
        <taxon>Oxymonadida</taxon>
        <taxon>Blattamonas</taxon>
    </lineage>
</organism>
<accession>A0ABQ9YG57</accession>
<evidence type="ECO:0000256" key="3">
    <source>
        <dbReference type="ARBA" id="ARBA00022840"/>
    </source>
</evidence>
<dbReference type="InterPro" id="IPR035983">
    <property type="entry name" value="Hect_E3_ubiquitin_ligase"/>
</dbReference>
<dbReference type="Gene3D" id="3.90.1750.10">
    <property type="entry name" value="Hect, E3 ligase catalytic domains"/>
    <property type="match status" value="1"/>
</dbReference>
<dbReference type="PANTHER" id="PTHR24055">
    <property type="entry name" value="MITOGEN-ACTIVATED PROTEIN KINASE"/>
    <property type="match status" value="1"/>
</dbReference>
<dbReference type="PROSITE" id="PS50011">
    <property type="entry name" value="PROTEIN_KINASE_DOM"/>
    <property type="match status" value="1"/>
</dbReference>
<dbReference type="InterPro" id="IPR050117">
    <property type="entry name" value="MAPK"/>
</dbReference>
<dbReference type="SUPFAM" id="SSF56112">
    <property type="entry name" value="Protein kinase-like (PK-like)"/>
    <property type="match status" value="1"/>
</dbReference>
<dbReference type="InterPro" id="IPR000569">
    <property type="entry name" value="HECT_dom"/>
</dbReference>
<evidence type="ECO:0000313" key="5">
    <source>
        <dbReference type="EMBL" id="KAK2962724.1"/>
    </source>
</evidence>
<proteinExistence type="predicted"/>
<sequence length="567" mass="66120">MTSQHTQNTIDHTRCKWTIQERYGVSPRSTVFYCVFDDLYHKAVRYADQVNERLLTSLEYDRDVVDELVHTEGVPCAAKYTQWEYFPVNDEVFGVFDVLPETNLSRLMMKWKTEDRKWTDDSLLLLIAQLILPFETMHEKYIHRGIKPHYIFLEPNRPVRYTDFQRAVKMTQSNGQKVSAPYPNDDPVRPIETLLEGAQYDSRVDIWAIGLILHEIVYHKSIFGEDATILQITRNVLDSSFDIYPYDTEHPIFYDILRKMLDNNADRRPTARQLLAHPRLISAVSYLRSTSTLTLFTKDLHILLLEPLPSETSMESFDNRFAQCQHILLCQRESGEVHIDVEHRTLPDSTCNTLFPMSVKTLNKTPVVTYMIDGVRHRKTLTNLIDDLFALFIDQTKIGIFTKNDTEYSISHRSEKQRPHSLRYFSLVGILISLCLLNNIKIPITLDLFFWRQICGRPLDPRDLQFVSRQLFDEINNTTLINKQSDDEHTFSVTLPDTTVSNLCTAGNLRLVTDESLQASKEQAMLEILRWYLPPLDAVRMRVQSLIPESFLRSITPEELRDHFSEH</sequence>
<dbReference type="Pfam" id="PF00632">
    <property type="entry name" value="HECT"/>
    <property type="match status" value="1"/>
</dbReference>
<dbReference type="InterPro" id="IPR000719">
    <property type="entry name" value="Prot_kinase_dom"/>
</dbReference>
<dbReference type="Pfam" id="PF00069">
    <property type="entry name" value="Pkinase"/>
    <property type="match status" value="1"/>
</dbReference>
<evidence type="ECO:0000259" key="4">
    <source>
        <dbReference type="PROSITE" id="PS50011"/>
    </source>
</evidence>
<keyword evidence="6" id="KW-1185">Reference proteome</keyword>
<feature type="domain" description="Protein kinase" evidence="4">
    <location>
        <begin position="17"/>
        <end position="280"/>
    </location>
</feature>
<evidence type="ECO:0000256" key="1">
    <source>
        <dbReference type="ARBA" id="ARBA00022741"/>
    </source>
</evidence>
<dbReference type="Proteomes" id="UP001281761">
    <property type="component" value="Unassembled WGS sequence"/>
</dbReference>
<dbReference type="EMBL" id="JARBJD010000009">
    <property type="protein sequence ID" value="KAK2962724.1"/>
    <property type="molecule type" value="Genomic_DNA"/>
</dbReference>
<dbReference type="InterPro" id="IPR011009">
    <property type="entry name" value="Kinase-like_dom_sf"/>
</dbReference>